<protein>
    <submittedName>
        <fullName evidence="1">Uncharacterized protein</fullName>
    </submittedName>
</protein>
<organism evidence="1 2">
    <name type="scientific">Micromonospora tulbaghiae</name>
    <dbReference type="NCBI Taxonomy" id="479978"/>
    <lineage>
        <taxon>Bacteria</taxon>
        <taxon>Bacillati</taxon>
        <taxon>Actinomycetota</taxon>
        <taxon>Actinomycetes</taxon>
        <taxon>Micromonosporales</taxon>
        <taxon>Micromonosporaceae</taxon>
        <taxon>Micromonospora</taxon>
    </lineage>
</organism>
<comment type="caution">
    <text evidence="1">The sequence shown here is derived from an EMBL/GenBank/DDBJ whole genome shotgun (WGS) entry which is preliminary data.</text>
</comment>
<dbReference type="EMBL" id="FMCQ01000011">
    <property type="protein sequence ID" value="SCF13354.1"/>
    <property type="molecule type" value="Genomic_DNA"/>
</dbReference>
<dbReference type="RefSeq" id="WP_244253852.1">
    <property type="nucleotide sequence ID" value="NZ_JAGFVQ010000002.1"/>
</dbReference>
<name>A0ABY0KW56_9ACTN</name>
<gene>
    <name evidence="1" type="ORF">GA0070562_0452</name>
</gene>
<proteinExistence type="predicted"/>
<reference evidence="1 2" key="1">
    <citation type="submission" date="2016-06" db="EMBL/GenBank/DDBJ databases">
        <authorList>
            <person name="Varghese N."/>
            <person name="Submissions Spin"/>
        </authorList>
    </citation>
    <scope>NUCLEOTIDE SEQUENCE [LARGE SCALE GENOMIC DNA]</scope>
    <source>
        <strain evidence="1 2">DSM 45142</strain>
    </source>
</reference>
<sequence length="231" mass="24926">MQLVLLGRVVAGAYRIVAAAGANGAPLRGRLGSPYRLAAAARSGYTWSVILIQRVRVRWTAAARGAPAANARRGLVRAMPPPRSLPDAEVVVHDVLADQEAGYEHRDGVRAGGVALAREVGLWLGHDRVSVVVDRLPGSAAYPRAPASARLFTLAPGQVGRYRANFRFTGCACNPSWYYEEWLVHVCHGTGAAFGYGEPDRDVDHRVRLYGGAIARLRDPPGDSPRARRSE</sequence>
<evidence type="ECO:0000313" key="2">
    <source>
        <dbReference type="Proteomes" id="UP000199405"/>
    </source>
</evidence>
<dbReference type="Proteomes" id="UP000199405">
    <property type="component" value="Unassembled WGS sequence"/>
</dbReference>
<evidence type="ECO:0000313" key="1">
    <source>
        <dbReference type="EMBL" id="SCF13354.1"/>
    </source>
</evidence>
<accession>A0ABY0KW56</accession>
<keyword evidence="2" id="KW-1185">Reference proteome</keyword>